<feature type="region of interest" description="Disordered" evidence="5">
    <location>
        <begin position="1"/>
        <end position="24"/>
    </location>
</feature>
<keyword evidence="2 6" id="KW-0812">Transmembrane</keyword>
<keyword evidence="4 6" id="KW-0472">Membrane</keyword>
<protein>
    <submittedName>
        <fullName evidence="8">ABC transporter permease</fullName>
    </submittedName>
</protein>
<evidence type="ECO:0000259" key="7">
    <source>
        <dbReference type="Pfam" id="PF01061"/>
    </source>
</evidence>
<evidence type="ECO:0000313" key="8">
    <source>
        <dbReference type="EMBL" id="MFC3687556.1"/>
    </source>
</evidence>
<accession>A0ABV7WG78</accession>
<evidence type="ECO:0000256" key="1">
    <source>
        <dbReference type="ARBA" id="ARBA00004141"/>
    </source>
</evidence>
<dbReference type="PANTHER" id="PTHR43229">
    <property type="entry name" value="NODULATION PROTEIN J"/>
    <property type="match status" value="1"/>
</dbReference>
<feature type="transmembrane region" description="Helical" evidence="6">
    <location>
        <begin position="126"/>
        <end position="153"/>
    </location>
</feature>
<comment type="caution">
    <text evidence="8">The sequence shown here is derived from an EMBL/GenBank/DDBJ whole genome shotgun (WGS) entry which is preliminary data.</text>
</comment>
<feature type="transmembrane region" description="Helical" evidence="6">
    <location>
        <begin position="159"/>
        <end position="182"/>
    </location>
</feature>
<evidence type="ECO:0000256" key="3">
    <source>
        <dbReference type="ARBA" id="ARBA00022989"/>
    </source>
</evidence>
<proteinExistence type="predicted"/>
<name>A0ABV7WG78_9MICO</name>
<dbReference type="RefSeq" id="WP_340295653.1">
    <property type="nucleotide sequence ID" value="NZ_JBBEOI010000274.1"/>
</dbReference>
<evidence type="ECO:0000256" key="2">
    <source>
        <dbReference type="ARBA" id="ARBA00022692"/>
    </source>
</evidence>
<evidence type="ECO:0000256" key="4">
    <source>
        <dbReference type="ARBA" id="ARBA00023136"/>
    </source>
</evidence>
<organism evidence="8 9">
    <name type="scientific">Aquipuribacter hungaricus</name>
    <dbReference type="NCBI Taxonomy" id="545624"/>
    <lineage>
        <taxon>Bacteria</taxon>
        <taxon>Bacillati</taxon>
        <taxon>Actinomycetota</taxon>
        <taxon>Actinomycetes</taxon>
        <taxon>Micrococcales</taxon>
        <taxon>Intrasporangiaceae</taxon>
        <taxon>Aquipuribacter</taxon>
    </lineage>
</organism>
<dbReference type="InterPro" id="IPR013525">
    <property type="entry name" value="ABC2_TM"/>
</dbReference>
<dbReference type="EMBL" id="JBHRWW010000002">
    <property type="protein sequence ID" value="MFC3687556.1"/>
    <property type="molecule type" value="Genomic_DNA"/>
</dbReference>
<evidence type="ECO:0000256" key="5">
    <source>
        <dbReference type="SAM" id="MobiDB-lite"/>
    </source>
</evidence>
<comment type="subcellular location">
    <subcellularLocation>
        <location evidence="1">Membrane</location>
        <topology evidence="1">Multi-pass membrane protein</topology>
    </subcellularLocation>
</comment>
<evidence type="ECO:0000256" key="6">
    <source>
        <dbReference type="SAM" id="Phobius"/>
    </source>
</evidence>
<sequence>MSTSPVSPRVPSGPAAASVDASGPAPAPLVRRVARQALWDLMAVLRNGEQLLVTFVLPVAVLVGVLRTGVPDLSPLPQDRAGLAGALGVAVVSSAFTGQAIALAFDRRGGVLRLLSTTPLGRGGLVAARVLAVLAVVLLQSALLLVVAAVLGVPVGAGTVLLLLPVLALGTAAMLGAGMLLAGTVRPEGVLGLANLVWVAVLVGGGLVIPAGQLAGGTVAALVGLLPTAALGDALRAVTAGGAPSPADLVLLVVWALVLGLLARRFLRWD</sequence>
<reference evidence="9" key="1">
    <citation type="journal article" date="2019" name="Int. J. Syst. Evol. Microbiol.">
        <title>The Global Catalogue of Microorganisms (GCM) 10K type strain sequencing project: providing services to taxonomists for standard genome sequencing and annotation.</title>
        <authorList>
            <consortium name="The Broad Institute Genomics Platform"/>
            <consortium name="The Broad Institute Genome Sequencing Center for Infectious Disease"/>
            <person name="Wu L."/>
            <person name="Ma J."/>
        </authorList>
    </citation>
    <scope>NUCLEOTIDE SEQUENCE [LARGE SCALE GENOMIC DNA]</scope>
    <source>
        <strain evidence="9">NCAIM B.02333</strain>
    </source>
</reference>
<dbReference type="Pfam" id="PF01061">
    <property type="entry name" value="ABC2_membrane"/>
    <property type="match status" value="1"/>
</dbReference>
<feature type="transmembrane region" description="Helical" evidence="6">
    <location>
        <begin position="189"/>
        <end position="209"/>
    </location>
</feature>
<dbReference type="Proteomes" id="UP001595685">
    <property type="component" value="Unassembled WGS sequence"/>
</dbReference>
<keyword evidence="9" id="KW-1185">Reference proteome</keyword>
<gene>
    <name evidence="8" type="ORF">ACFOLH_04300</name>
</gene>
<keyword evidence="3 6" id="KW-1133">Transmembrane helix</keyword>
<feature type="transmembrane region" description="Helical" evidence="6">
    <location>
        <begin position="247"/>
        <end position="267"/>
    </location>
</feature>
<dbReference type="InterPro" id="IPR051784">
    <property type="entry name" value="Nod_factor_ABC_transporter"/>
</dbReference>
<dbReference type="PANTHER" id="PTHR43229:SF2">
    <property type="entry name" value="NODULATION PROTEIN J"/>
    <property type="match status" value="1"/>
</dbReference>
<evidence type="ECO:0000313" key="9">
    <source>
        <dbReference type="Proteomes" id="UP001595685"/>
    </source>
</evidence>
<feature type="transmembrane region" description="Helical" evidence="6">
    <location>
        <begin position="51"/>
        <end position="70"/>
    </location>
</feature>
<feature type="domain" description="ABC-2 type transporter transmembrane" evidence="7">
    <location>
        <begin position="43"/>
        <end position="237"/>
    </location>
</feature>
<feature type="transmembrane region" description="Helical" evidence="6">
    <location>
        <begin position="82"/>
        <end position="105"/>
    </location>
</feature>